<comment type="caution">
    <text evidence="5">The sequence shown here is derived from an EMBL/GenBank/DDBJ whole genome shotgun (WGS) entry which is preliminary data.</text>
</comment>
<evidence type="ECO:0000256" key="2">
    <source>
        <dbReference type="ARBA" id="ARBA00022801"/>
    </source>
</evidence>
<protein>
    <recommendedName>
        <fullName evidence="7">Glucan endo-1,3-beta-D-glucosidase</fullName>
    </recommendedName>
</protein>
<dbReference type="Pfam" id="PF00332">
    <property type="entry name" value="Glyco_hydro_17"/>
    <property type="match status" value="1"/>
</dbReference>
<evidence type="ECO:0000313" key="6">
    <source>
        <dbReference type="Proteomes" id="UP001157418"/>
    </source>
</evidence>
<dbReference type="InterPro" id="IPR017853">
    <property type="entry name" value="GH"/>
</dbReference>
<dbReference type="GO" id="GO:0005975">
    <property type="term" value="P:carbohydrate metabolic process"/>
    <property type="evidence" value="ECO:0007669"/>
    <property type="project" value="InterPro"/>
</dbReference>
<dbReference type="Gene3D" id="3.20.20.80">
    <property type="entry name" value="Glycosidases"/>
    <property type="match status" value="2"/>
</dbReference>
<reference evidence="5 6" key="1">
    <citation type="submission" date="2022-01" db="EMBL/GenBank/DDBJ databases">
        <authorList>
            <person name="Xiong W."/>
            <person name="Schranz E."/>
        </authorList>
    </citation>
    <scope>NUCLEOTIDE SEQUENCE [LARGE SCALE GENOMIC DNA]</scope>
</reference>
<evidence type="ECO:0000256" key="1">
    <source>
        <dbReference type="ARBA" id="ARBA00008773"/>
    </source>
</evidence>
<dbReference type="PANTHER" id="PTHR32227">
    <property type="entry name" value="GLUCAN ENDO-1,3-BETA-GLUCOSIDASE BG1-RELATED-RELATED"/>
    <property type="match status" value="1"/>
</dbReference>
<organism evidence="5 6">
    <name type="scientific">Lactuca virosa</name>
    <dbReference type="NCBI Taxonomy" id="75947"/>
    <lineage>
        <taxon>Eukaryota</taxon>
        <taxon>Viridiplantae</taxon>
        <taxon>Streptophyta</taxon>
        <taxon>Embryophyta</taxon>
        <taxon>Tracheophyta</taxon>
        <taxon>Spermatophyta</taxon>
        <taxon>Magnoliopsida</taxon>
        <taxon>eudicotyledons</taxon>
        <taxon>Gunneridae</taxon>
        <taxon>Pentapetalae</taxon>
        <taxon>asterids</taxon>
        <taxon>campanulids</taxon>
        <taxon>Asterales</taxon>
        <taxon>Asteraceae</taxon>
        <taxon>Cichorioideae</taxon>
        <taxon>Cichorieae</taxon>
        <taxon>Lactucinae</taxon>
        <taxon>Lactuca</taxon>
    </lineage>
</organism>
<dbReference type="Proteomes" id="UP001157418">
    <property type="component" value="Unassembled WGS sequence"/>
</dbReference>
<evidence type="ECO:0008006" key="7">
    <source>
        <dbReference type="Google" id="ProtNLM"/>
    </source>
</evidence>
<name>A0AAU9MEW8_9ASTR</name>
<evidence type="ECO:0000256" key="4">
    <source>
        <dbReference type="RuleBase" id="RU004335"/>
    </source>
</evidence>
<keyword evidence="6" id="KW-1185">Reference proteome</keyword>
<dbReference type="GO" id="GO:0004553">
    <property type="term" value="F:hydrolase activity, hydrolyzing O-glycosyl compounds"/>
    <property type="evidence" value="ECO:0007669"/>
    <property type="project" value="InterPro"/>
</dbReference>
<evidence type="ECO:0000256" key="3">
    <source>
        <dbReference type="ARBA" id="ARBA00023295"/>
    </source>
</evidence>
<keyword evidence="2" id="KW-0378">Hydrolase</keyword>
<accession>A0AAU9MEW8</accession>
<dbReference type="EMBL" id="CAKMRJ010002223">
    <property type="protein sequence ID" value="CAH1425631.1"/>
    <property type="molecule type" value="Genomic_DNA"/>
</dbReference>
<evidence type="ECO:0000313" key="5">
    <source>
        <dbReference type="EMBL" id="CAH1425631.1"/>
    </source>
</evidence>
<dbReference type="InterPro" id="IPR044965">
    <property type="entry name" value="Glyco_hydro_17_plant"/>
</dbReference>
<dbReference type="InterPro" id="IPR000490">
    <property type="entry name" value="Glyco_hydro_17"/>
</dbReference>
<keyword evidence="3" id="KW-0326">Glycosidase</keyword>
<sequence length="253" mass="28132">MDLVNRLVVTPRKSRLARTFAKVLHIRPQPATTIDYNEETFPFYFVDSKLALLFTVASVGINYRQIANNLPSPEHVVPLVKSIGATRVKLYVVDPKALKAFANTGFEFIVGLGNEYLSKMTNPFNAQAWVKANVQCYLSATKITSITVGNEVLTFNDTSLSGCFLPTMQSLHTALVNLKLVSQVNVTTAHFVVILQSSYPPSTRAFRQYLKGCTKLHYDNMVFTQIDAVYAALSSLGYKKLPVQISETGWPSK</sequence>
<proteinExistence type="inferred from homology"/>
<gene>
    <name evidence="5" type="ORF">LVIROSA_LOCUS12761</name>
</gene>
<dbReference type="AlphaFoldDB" id="A0AAU9MEW8"/>
<dbReference type="SUPFAM" id="SSF51445">
    <property type="entry name" value="(Trans)glycosidases"/>
    <property type="match status" value="1"/>
</dbReference>
<comment type="similarity">
    <text evidence="1 4">Belongs to the glycosyl hydrolase 17 family.</text>
</comment>